<keyword evidence="3" id="KW-1185">Reference proteome</keyword>
<organism evidence="2 3">
    <name type="scientific">Zopfia rhizophila CBS 207.26</name>
    <dbReference type="NCBI Taxonomy" id="1314779"/>
    <lineage>
        <taxon>Eukaryota</taxon>
        <taxon>Fungi</taxon>
        <taxon>Dikarya</taxon>
        <taxon>Ascomycota</taxon>
        <taxon>Pezizomycotina</taxon>
        <taxon>Dothideomycetes</taxon>
        <taxon>Dothideomycetes incertae sedis</taxon>
        <taxon>Zopfiaceae</taxon>
        <taxon>Zopfia</taxon>
    </lineage>
</organism>
<dbReference type="Proteomes" id="UP000800200">
    <property type="component" value="Unassembled WGS sequence"/>
</dbReference>
<dbReference type="AlphaFoldDB" id="A0A6A6ESZ3"/>
<feature type="chain" id="PRO_5025655096" evidence="1">
    <location>
        <begin position="23"/>
        <end position="98"/>
    </location>
</feature>
<sequence>MRSFIPTSFLAALSLHWGLSLAALTAIHSINAHQPYEKDGSTPPYPANNFTALTIQDDYEIHGISYNATSNGNAIIHSDAHRLIRRAFSNLCKLDVAG</sequence>
<evidence type="ECO:0000313" key="2">
    <source>
        <dbReference type="EMBL" id="KAF2194295.1"/>
    </source>
</evidence>
<reference evidence="2" key="1">
    <citation type="journal article" date="2020" name="Stud. Mycol.">
        <title>101 Dothideomycetes genomes: a test case for predicting lifestyles and emergence of pathogens.</title>
        <authorList>
            <person name="Haridas S."/>
            <person name="Albert R."/>
            <person name="Binder M."/>
            <person name="Bloem J."/>
            <person name="Labutti K."/>
            <person name="Salamov A."/>
            <person name="Andreopoulos B."/>
            <person name="Baker S."/>
            <person name="Barry K."/>
            <person name="Bills G."/>
            <person name="Bluhm B."/>
            <person name="Cannon C."/>
            <person name="Castanera R."/>
            <person name="Culley D."/>
            <person name="Daum C."/>
            <person name="Ezra D."/>
            <person name="Gonzalez J."/>
            <person name="Henrissat B."/>
            <person name="Kuo A."/>
            <person name="Liang C."/>
            <person name="Lipzen A."/>
            <person name="Lutzoni F."/>
            <person name="Magnuson J."/>
            <person name="Mondo S."/>
            <person name="Nolan M."/>
            <person name="Ohm R."/>
            <person name="Pangilinan J."/>
            <person name="Park H.-J."/>
            <person name="Ramirez L."/>
            <person name="Alfaro M."/>
            <person name="Sun H."/>
            <person name="Tritt A."/>
            <person name="Yoshinaga Y."/>
            <person name="Zwiers L.-H."/>
            <person name="Turgeon B."/>
            <person name="Goodwin S."/>
            <person name="Spatafora J."/>
            <person name="Crous P."/>
            <person name="Grigoriev I."/>
        </authorList>
    </citation>
    <scope>NUCLEOTIDE SEQUENCE</scope>
    <source>
        <strain evidence="2">CBS 207.26</strain>
    </source>
</reference>
<name>A0A6A6ESZ3_9PEZI</name>
<evidence type="ECO:0000256" key="1">
    <source>
        <dbReference type="SAM" id="SignalP"/>
    </source>
</evidence>
<gene>
    <name evidence="2" type="ORF">K469DRAFT_709806</name>
</gene>
<feature type="signal peptide" evidence="1">
    <location>
        <begin position="1"/>
        <end position="22"/>
    </location>
</feature>
<proteinExistence type="predicted"/>
<protein>
    <submittedName>
        <fullName evidence="2">Uncharacterized protein</fullName>
    </submittedName>
</protein>
<accession>A0A6A6ESZ3</accession>
<keyword evidence="1" id="KW-0732">Signal</keyword>
<dbReference type="EMBL" id="ML994612">
    <property type="protein sequence ID" value="KAF2194295.1"/>
    <property type="molecule type" value="Genomic_DNA"/>
</dbReference>
<evidence type="ECO:0000313" key="3">
    <source>
        <dbReference type="Proteomes" id="UP000800200"/>
    </source>
</evidence>